<dbReference type="InterPro" id="IPR007711">
    <property type="entry name" value="HigB-1"/>
</dbReference>
<organism evidence="1 2">
    <name type="scientific">Saccharopolyspora antimicrobica</name>
    <dbReference type="NCBI Taxonomy" id="455193"/>
    <lineage>
        <taxon>Bacteria</taxon>
        <taxon>Bacillati</taxon>
        <taxon>Actinomycetota</taxon>
        <taxon>Actinomycetes</taxon>
        <taxon>Pseudonocardiales</taxon>
        <taxon>Pseudonocardiaceae</taxon>
        <taxon>Saccharopolyspora</taxon>
    </lineage>
</organism>
<accession>A0A1I4XET6</accession>
<sequence>MLNRAASLDDLRVPPGNRLEQLKGDRVGQYSIRVNQQWRICFRWTDAGPEAVEFTDYH</sequence>
<dbReference type="InterPro" id="IPR035093">
    <property type="entry name" value="RelE/ParE_toxin_dom_sf"/>
</dbReference>
<dbReference type="PANTHER" id="PTHR40266:SF2">
    <property type="entry name" value="TOXIN HIGB-1"/>
    <property type="match status" value="1"/>
</dbReference>
<proteinExistence type="predicted"/>
<name>A0A1I4XET6_9PSEU</name>
<evidence type="ECO:0000313" key="1">
    <source>
        <dbReference type="EMBL" id="SFN24404.1"/>
    </source>
</evidence>
<dbReference type="STRING" id="455193.SAMN05421805_103411"/>
<reference evidence="1 2" key="1">
    <citation type="submission" date="2016-10" db="EMBL/GenBank/DDBJ databases">
        <authorList>
            <person name="de Groot N.N."/>
        </authorList>
    </citation>
    <scope>NUCLEOTIDE SEQUENCE [LARGE SCALE GENOMIC DNA]</scope>
    <source>
        <strain evidence="1 2">CPCC 201259</strain>
    </source>
</reference>
<dbReference type="Pfam" id="PF05015">
    <property type="entry name" value="HigB-like_toxin"/>
    <property type="match status" value="1"/>
</dbReference>
<dbReference type="EMBL" id="FOUP01000003">
    <property type="protein sequence ID" value="SFN24404.1"/>
    <property type="molecule type" value="Genomic_DNA"/>
</dbReference>
<dbReference type="SUPFAM" id="SSF143011">
    <property type="entry name" value="RelE-like"/>
    <property type="match status" value="1"/>
</dbReference>
<protein>
    <submittedName>
        <fullName evidence="1">Proteic killer suppression protein</fullName>
    </submittedName>
</protein>
<dbReference type="Proteomes" id="UP000199398">
    <property type="component" value="Unassembled WGS sequence"/>
</dbReference>
<dbReference type="Gene3D" id="3.30.2310.20">
    <property type="entry name" value="RelE-like"/>
    <property type="match status" value="1"/>
</dbReference>
<dbReference type="PANTHER" id="PTHR40266">
    <property type="entry name" value="TOXIN HIGB-1"/>
    <property type="match status" value="1"/>
</dbReference>
<dbReference type="AlphaFoldDB" id="A0A1I4XET6"/>
<evidence type="ECO:0000313" key="2">
    <source>
        <dbReference type="Proteomes" id="UP000199398"/>
    </source>
</evidence>
<gene>
    <name evidence="1" type="ORF">SAMN05421805_103411</name>
</gene>